<proteinExistence type="predicted"/>
<evidence type="ECO:0000313" key="2">
    <source>
        <dbReference type="EMBL" id="CFW94566.1"/>
    </source>
</evidence>
<dbReference type="EnsemblMetazoa" id="AGAP028553-RA">
    <property type="protein sequence ID" value="AGAP028553-PA"/>
    <property type="gene ID" value="AGAP028553"/>
</dbReference>
<dbReference type="AlphaFoldDB" id="A0A0E4C776"/>
<dbReference type="VEuPathDB" id="VectorBase:AGAP028553"/>
<evidence type="ECO:0000313" key="3">
    <source>
        <dbReference type="EnsemblMetazoa" id="AGAP028553-PA"/>
    </source>
</evidence>
<reference evidence="3 4" key="1">
    <citation type="journal article" date="2002" name="Science">
        <title>The genome sequence of the malaria mosquito Anopheles gambiae.</title>
        <authorList>
            <person name="Holt R.A."/>
            <person name="Subramanian G.M."/>
            <person name="Halpern A."/>
            <person name="Sutton G.G."/>
            <person name="Charlab R."/>
            <person name="Nusskern D.R."/>
            <person name="Wincker P."/>
            <person name="Clark A.G."/>
            <person name="Ribeiro J.M."/>
            <person name="Wides R."/>
            <person name="Salzberg S.L."/>
            <person name="Loftus B."/>
            <person name="Yandell M."/>
            <person name="Majoros W.H."/>
            <person name="Rusch D.B."/>
            <person name="Lai Z."/>
            <person name="Kraft C.L."/>
            <person name="Abril J.F."/>
            <person name="Anthouard V."/>
            <person name="Arensburger P."/>
            <person name="Atkinson P.W."/>
            <person name="Baden H."/>
            <person name="de Berardinis V."/>
            <person name="Baldwin D."/>
            <person name="Benes V."/>
            <person name="Biedler J."/>
            <person name="Blass C."/>
            <person name="Bolanos R."/>
            <person name="Boscus D."/>
            <person name="Barnstead M."/>
            <person name="Cai S."/>
            <person name="Center A."/>
            <person name="Chaturverdi K."/>
            <person name="Christophides G.K."/>
            <person name="Chrystal M.A."/>
            <person name="Clamp M."/>
            <person name="Cravchik A."/>
            <person name="Curwen V."/>
            <person name="Dana A."/>
            <person name="Delcher A."/>
            <person name="Dew I."/>
            <person name="Evans C.A."/>
            <person name="Flanigan M."/>
            <person name="Grundschober-Freimoser A."/>
            <person name="Friedli L."/>
            <person name="Gu Z."/>
            <person name="Guan P."/>
            <person name="Guigo R."/>
            <person name="Hillenmeyer M.E."/>
            <person name="Hladun S.L."/>
            <person name="Hogan J.R."/>
            <person name="Hong Y.S."/>
            <person name="Hoover J."/>
            <person name="Jaillon O."/>
            <person name="Ke Z."/>
            <person name="Kodira C."/>
            <person name="Kokoza E."/>
            <person name="Koutsos A."/>
            <person name="Letunic I."/>
            <person name="Levitsky A."/>
            <person name="Liang Y."/>
            <person name="Lin J.J."/>
            <person name="Lobo N.F."/>
            <person name="Lopez J.R."/>
            <person name="Malek J.A."/>
            <person name="McIntosh T.C."/>
            <person name="Meister S."/>
            <person name="Miller J."/>
            <person name="Mobarry C."/>
            <person name="Mongin E."/>
            <person name="Murphy S.D."/>
            <person name="O'Brochta D.A."/>
            <person name="Pfannkoch C."/>
            <person name="Qi R."/>
            <person name="Regier M.A."/>
            <person name="Remington K."/>
            <person name="Shao H."/>
            <person name="Sharakhova M.V."/>
            <person name="Sitter C.D."/>
            <person name="Shetty J."/>
            <person name="Smith T.J."/>
            <person name="Strong R."/>
            <person name="Sun J."/>
            <person name="Thomasova D."/>
            <person name="Ton L.Q."/>
            <person name="Topalis P."/>
            <person name="Tu Z."/>
            <person name="Unger M.F."/>
            <person name="Walenz B."/>
            <person name="Wang A."/>
            <person name="Wang J."/>
            <person name="Wang M."/>
            <person name="Wang X."/>
            <person name="Woodford K.J."/>
            <person name="Wortman J.R."/>
            <person name="Wu M."/>
            <person name="Yao A."/>
            <person name="Zdobnov E.M."/>
            <person name="Zhang H."/>
            <person name="Zhao Q."/>
            <person name="Zhao S."/>
            <person name="Zhu S.C."/>
            <person name="Zhimulev I."/>
            <person name="Coluzzi M."/>
            <person name="della Torre A."/>
            <person name="Roth C.W."/>
            <person name="Louis C."/>
            <person name="Kalush F."/>
            <person name="Mural R.J."/>
            <person name="Myers E.W."/>
            <person name="Adams M.D."/>
            <person name="Smith H.O."/>
            <person name="Broder S."/>
            <person name="Gardner M.J."/>
            <person name="Fraser C.M."/>
            <person name="Birney E."/>
            <person name="Bork P."/>
            <person name="Brey P.T."/>
            <person name="Venter J.C."/>
            <person name="Weissenbach J."/>
            <person name="Kafatos F.C."/>
            <person name="Collins F.H."/>
            <person name="Hoffman S.L."/>
        </authorList>
    </citation>
    <scope>NUCLEOTIDE SEQUENCE [LARGE SCALE GENOMIC DNA]</scope>
    <source>
        <strain evidence="3 4">PEST</strain>
    </source>
</reference>
<dbReference type="EMBL" id="HACL01000271">
    <property type="protein sequence ID" value="CFW94565.1"/>
    <property type="molecule type" value="Transcribed_RNA"/>
</dbReference>
<dbReference type="EMBL" id="HACL01000272">
    <property type="protein sequence ID" value="CFW94566.1"/>
    <property type="molecule type" value="Transcribed_RNA"/>
</dbReference>
<reference evidence="2" key="3">
    <citation type="submission" date="2015-03" db="EMBL/GenBank/DDBJ databases">
        <title>Long non-coding RNA discovery across the genus Anopheles reveals conserved secondary structures within and beyond the Gambiae complex.</title>
        <authorList>
            <person name="Jenkins A."/>
            <person name="Waterhouse R."/>
            <person name="Muskavitch M."/>
        </authorList>
    </citation>
    <scope>NUCLEOTIDE SEQUENCE</scope>
    <source>
        <tissue evidence="2">Whole body</tissue>
    </source>
</reference>
<name>A0A0E4C776_ANOGA</name>
<evidence type="ECO:0000256" key="1">
    <source>
        <dbReference type="SAM" id="SignalP"/>
    </source>
</evidence>
<feature type="chain" id="PRO_5014511839" evidence="1">
    <location>
        <begin position="17"/>
        <end position="109"/>
    </location>
</feature>
<keyword evidence="1" id="KW-0732">Signal</keyword>
<sequence>MKVALCLLAVVAVGLARPQNYVQEDWNHVYQVALQRGYVRPDEPLLTGPLPVPLVNQLENVPFDQPVAINQFVQLVPNAPEVFPPLQRSVDDALVRARNTPLTPQEQVF</sequence>
<organism evidence="2">
    <name type="scientific">Anopheles gambiae</name>
    <name type="common">African malaria mosquito</name>
    <dbReference type="NCBI Taxonomy" id="7165"/>
    <lineage>
        <taxon>Eukaryota</taxon>
        <taxon>Metazoa</taxon>
        <taxon>Ecdysozoa</taxon>
        <taxon>Arthropoda</taxon>
        <taxon>Hexapoda</taxon>
        <taxon>Insecta</taxon>
        <taxon>Pterygota</taxon>
        <taxon>Neoptera</taxon>
        <taxon>Endopterygota</taxon>
        <taxon>Diptera</taxon>
        <taxon>Nematocera</taxon>
        <taxon>Culicoidea</taxon>
        <taxon>Culicidae</taxon>
        <taxon>Anophelinae</taxon>
        <taxon>Anopheles</taxon>
    </lineage>
</organism>
<dbReference type="EMBL" id="AAAB01008964">
    <property type="status" value="NOT_ANNOTATED_CDS"/>
    <property type="molecule type" value="Genomic_DNA"/>
</dbReference>
<accession>A0A0E4C776</accession>
<protein>
    <submittedName>
        <fullName evidence="2 3">Uncharacterized protein</fullName>
    </submittedName>
</protein>
<dbReference type="OMA" id="VNQRENV"/>
<evidence type="ECO:0000313" key="4">
    <source>
        <dbReference type="Proteomes" id="UP000007062"/>
    </source>
</evidence>
<keyword evidence="4" id="KW-1185">Reference proteome</keyword>
<reference evidence="3" key="4">
    <citation type="submission" date="2021-01" db="UniProtKB">
        <authorList>
            <consortium name="EnsemblMetazoa"/>
        </authorList>
    </citation>
    <scope>IDENTIFICATION</scope>
    <source>
        <strain evidence="3">PEST</strain>
    </source>
</reference>
<reference evidence="3" key="2">
    <citation type="journal article" date="2004" name="Trends Parasitol.">
        <title>The Anopheles gambiae genome: an update.</title>
        <authorList>
            <person name="Mongin E."/>
            <person name="Louis C."/>
            <person name="Holt R.A."/>
            <person name="Birney E."/>
            <person name="Collins F.H."/>
        </authorList>
    </citation>
    <scope>NUCLEOTIDE SEQUENCE [LARGE SCALE GENOMIC DNA]</scope>
    <source>
        <strain evidence="3">PEST</strain>
    </source>
</reference>
<dbReference type="EMBL" id="HACL01000273">
    <property type="protein sequence ID" value="CFW94567.1"/>
    <property type="molecule type" value="Transcribed_RNA"/>
</dbReference>
<feature type="signal peptide" evidence="1">
    <location>
        <begin position="1"/>
        <end position="16"/>
    </location>
</feature>
<dbReference type="Proteomes" id="UP000007062">
    <property type="component" value="Chromosome 3R"/>
</dbReference>